<dbReference type="Proteomes" id="UP001274830">
    <property type="component" value="Unassembled WGS sequence"/>
</dbReference>
<dbReference type="Gene3D" id="3.40.462.20">
    <property type="match status" value="1"/>
</dbReference>
<proteinExistence type="predicted"/>
<gene>
    <name evidence="1" type="ORF">LTR78_003329</name>
</gene>
<protein>
    <submittedName>
        <fullName evidence="1">Uncharacterized protein</fullName>
    </submittedName>
</protein>
<evidence type="ECO:0000313" key="2">
    <source>
        <dbReference type="Proteomes" id="UP001274830"/>
    </source>
</evidence>
<keyword evidence="2" id="KW-1185">Reference proteome</keyword>
<accession>A0AAE0WSC9</accession>
<comment type="caution">
    <text evidence="1">The sequence shown here is derived from an EMBL/GenBank/DDBJ whole genome shotgun (WGS) entry which is preliminary data.</text>
</comment>
<name>A0AAE0WSC9_9PEZI</name>
<dbReference type="EMBL" id="JAUTXT010000008">
    <property type="protein sequence ID" value="KAK3677124.1"/>
    <property type="molecule type" value="Genomic_DNA"/>
</dbReference>
<sequence>MNFKWNINNASTTLAAVGIYANTVMPAELTMRMYTSTGSSYFEGMDLGEQHSFEDCSAATFERHGLSISGSTQTDFLSAFKHYSYTSNTDFATDPSLGTSAKNFAN</sequence>
<reference evidence="1" key="1">
    <citation type="submission" date="2023-07" db="EMBL/GenBank/DDBJ databases">
        <title>Black Yeasts Isolated from many extreme environments.</title>
        <authorList>
            <person name="Coleine C."/>
            <person name="Stajich J.E."/>
            <person name="Selbmann L."/>
        </authorList>
    </citation>
    <scope>NUCLEOTIDE SEQUENCE</scope>
    <source>
        <strain evidence="1">CCFEE 5485</strain>
    </source>
</reference>
<organism evidence="1 2">
    <name type="scientific">Recurvomyces mirabilis</name>
    <dbReference type="NCBI Taxonomy" id="574656"/>
    <lineage>
        <taxon>Eukaryota</taxon>
        <taxon>Fungi</taxon>
        <taxon>Dikarya</taxon>
        <taxon>Ascomycota</taxon>
        <taxon>Pezizomycotina</taxon>
        <taxon>Dothideomycetes</taxon>
        <taxon>Dothideomycetidae</taxon>
        <taxon>Mycosphaerellales</taxon>
        <taxon>Teratosphaeriaceae</taxon>
        <taxon>Recurvomyces</taxon>
    </lineage>
</organism>
<evidence type="ECO:0000313" key="1">
    <source>
        <dbReference type="EMBL" id="KAK3677124.1"/>
    </source>
</evidence>
<dbReference type="AlphaFoldDB" id="A0AAE0WSC9"/>